<proteinExistence type="predicted"/>
<name>A0A8X6LW06_TRICU</name>
<evidence type="ECO:0000313" key="1">
    <source>
        <dbReference type="EMBL" id="GFR24070.1"/>
    </source>
</evidence>
<accession>A0A8X6LW06</accession>
<dbReference type="EMBL" id="BMAO01018527">
    <property type="protein sequence ID" value="GFR24070.1"/>
    <property type="molecule type" value="Genomic_DNA"/>
</dbReference>
<gene>
    <name evidence="1" type="ORF">TNCT_425071</name>
</gene>
<evidence type="ECO:0000313" key="2">
    <source>
        <dbReference type="Proteomes" id="UP000887116"/>
    </source>
</evidence>
<sequence>MLKGCHIPPSCRRRREWHAPHTPPEVFHFPYFSVKRTVLPYLVLVSLVTGIQGLSLRTVSVTTGGCTESLSRKAGLTRSIEIVDLYELHP</sequence>
<comment type="caution">
    <text evidence="1">The sequence shown here is derived from an EMBL/GenBank/DDBJ whole genome shotgun (WGS) entry which is preliminary data.</text>
</comment>
<dbReference type="Proteomes" id="UP000887116">
    <property type="component" value="Unassembled WGS sequence"/>
</dbReference>
<dbReference type="AlphaFoldDB" id="A0A8X6LW06"/>
<organism evidence="1 2">
    <name type="scientific">Trichonephila clavata</name>
    <name type="common">Joro spider</name>
    <name type="synonym">Nephila clavata</name>
    <dbReference type="NCBI Taxonomy" id="2740835"/>
    <lineage>
        <taxon>Eukaryota</taxon>
        <taxon>Metazoa</taxon>
        <taxon>Ecdysozoa</taxon>
        <taxon>Arthropoda</taxon>
        <taxon>Chelicerata</taxon>
        <taxon>Arachnida</taxon>
        <taxon>Araneae</taxon>
        <taxon>Araneomorphae</taxon>
        <taxon>Entelegynae</taxon>
        <taxon>Araneoidea</taxon>
        <taxon>Nephilidae</taxon>
        <taxon>Trichonephila</taxon>
    </lineage>
</organism>
<protein>
    <submittedName>
        <fullName evidence="1">Uncharacterized protein</fullName>
    </submittedName>
</protein>
<keyword evidence="2" id="KW-1185">Reference proteome</keyword>
<reference evidence="1" key="1">
    <citation type="submission" date="2020-07" db="EMBL/GenBank/DDBJ databases">
        <title>Multicomponent nature underlies the extraordinary mechanical properties of spider dragline silk.</title>
        <authorList>
            <person name="Kono N."/>
            <person name="Nakamura H."/>
            <person name="Mori M."/>
            <person name="Yoshida Y."/>
            <person name="Ohtoshi R."/>
            <person name="Malay A.D."/>
            <person name="Moran D.A.P."/>
            <person name="Tomita M."/>
            <person name="Numata K."/>
            <person name="Arakawa K."/>
        </authorList>
    </citation>
    <scope>NUCLEOTIDE SEQUENCE</scope>
</reference>